<dbReference type="Proteomes" id="UP001209682">
    <property type="component" value="Unassembled WGS sequence"/>
</dbReference>
<evidence type="ECO:0000313" key="2">
    <source>
        <dbReference type="Proteomes" id="UP001209682"/>
    </source>
</evidence>
<proteinExistence type="predicted"/>
<evidence type="ECO:0000313" key="1">
    <source>
        <dbReference type="EMBL" id="MCW8037921.1"/>
    </source>
</evidence>
<protein>
    <submittedName>
        <fullName evidence="1">Uncharacterized protein</fullName>
    </submittedName>
</protein>
<comment type="caution">
    <text evidence="1">The sequence shown here is derived from an EMBL/GenBank/DDBJ whole genome shotgun (WGS) entry which is preliminary data.</text>
</comment>
<name>A0ABT3NEG5_9GAMM</name>
<accession>A0ABT3NEG5</accession>
<organism evidence="1 2">
    <name type="scientific">Acinetobacter entericus</name>
    <dbReference type="NCBI Taxonomy" id="2989714"/>
    <lineage>
        <taxon>Bacteria</taxon>
        <taxon>Pseudomonadati</taxon>
        <taxon>Pseudomonadota</taxon>
        <taxon>Gammaproteobacteria</taxon>
        <taxon>Moraxellales</taxon>
        <taxon>Moraxellaceae</taxon>
        <taxon>Acinetobacter</taxon>
    </lineage>
</organism>
<keyword evidence="2" id="KW-1185">Reference proteome</keyword>
<dbReference type="EMBL" id="JAPEQW010000002">
    <property type="protein sequence ID" value="MCW8037921.1"/>
    <property type="molecule type" value="Genomic_DNA"/>
</dbReference>
<gene>
    <name evidence="1" type="ORF">OKC24_01810</name>
</gene>
<reference evidence="1 2" key="1">
    <citation type="submission" date="2022-11" db="EMBL/GenBank/DDBJ databases">
        <title>Acinetobacter entericus sp. nov., isolated from the gut of the plastic-eating larvae of the Coleoptera insect Zophobas atratus.</title>
        <authorList>
            <person name="Dong X."/>
            <person name="Yang Y."/>
        </authorList>
    </citation>
    <scope>NUCLEOTIDE SEQUENCE [LARGE SCALE GENOMIC DNA]</scope>
    <source>
        <strain evidence="1 2">BIT-DXN8</strain>
    </source>
</reference>
<sequence>MSQFNKGALIVKIQGIDKRLHKVMNMAGSKVQLASLDKDGQPDPKSIRAPYADLFRLANQHERLCGYRIDDLIAHLGLKDARDILNGSKSSDVCKDTLKTQFDAWHAVQEREMREEQGFFEA</sequence>
<dbReference type="RefSeq" id="WP_265464634.1">
    <property type="nucleotide sequence ID" value="NZ_JAPEQW010000002.1"/>
</dbReference>